<keyword evidence="3" id="KW-1185">Reference proteome</keyword>
<dbReference type="InterPro" id="IPR027367">
    <property type="entry name" value="Gly-zipper_YMGG"/>
</dbReference>
<dbReference type="EMBL" id="SAVB01000027">
    <property type="protein sequence ID" value="RWR44999.1"/>
    <property type="molecule type" value="Genomic_DNA"/>
</dbReference>
<name>A0A443L721_9RHOB</name>
<evidence type="ECO:0000313" key="2">
    <source>
        <dbReference type="EMBL" id="RWR44999.1"/>
    </source>
</evidence>
<accession>A0A443L721</accession>
<reference evidence="2 3" key="1">
    <citation type="submission" date="2019-01" db="EMBL/GenBank/DDBJ databases">
        <title>Sinorhodobacter populi sp. nov. isolated from the symptomatic bark tissue of Populus euramericana canker.</title>
        <authorList>
            <person name="Xu G."/>
        </authorList>
    </citation>
    <scope>NUCLEOTIDE SEQUENCE [LARGE SCALE GENOMIC DNA]</scope>
    <source>
        <strain evidence="2 3">CCTCC AB2012026</strain>
    </source>
</reference>
<dbReference type="Pfam" id="PF13441">
    <property type="entry name" value="Gly-zipper_YMGG"/>
    <property type="match status" value="1"/>
</dbReference>
<organism evidence="2 3">
    <name type="scientific">Paenirhodobacter ferrireducens</name>
    <dbReference type="NCBI Taxonomy" id="1215032"/>
    <lineage>
        <taxon>Bacteria</taxon>
        <taxon>Pseudomonadati</taxon>
        <taxon>Pseudomonadota</taxon>
        <taxon>Alphaproteobacteria</taxon>
        <taxon>Rhodobacterales</taxon>
        <taxon>Rhodobacter group</taxon>
        <taxon>Paenirhodobacter</taxon>
    </lineage>
</organism>
<sequence>MTTAAPTCSGFRARTVDTGEPEDMTMCYDVRTIHLGDSAMKTKVAFLLLPAMLALGACMDTTEDRTLLGTTAAGATAGALLNKKNPGTGAIVGGAVGAVAGSVINENRRGNNGQCLYRDRYGREYYAPC</sequence>
<dbReference type="AlphaFoldDB" id="A0A443L721"/>
<protein>
    <recommendedName>
        <fullName evidence="1">YMGG-like Gly-zipper domain-containing protein</fullName>
    </recommendedName>
</protein>
<comment type="caution">
    <text evidence="2">The sequence shown here is derived from an EMBL/GenBank/DDBJ whole genome shotgun (WGS) entry which is preliminary data.</text>
</comment>
<evidence type="ECO:0000313" key="3">
    <source>
        <dbReference type="Proteomes" id="UP000286594"/>
    </source>
</evidence>
<dbReference type="Proteomes" id="UP000286594">
    <property type="component" value="Unassembled WGS sequence"/>
</dbReference>
<proteinExistence type="predicted"/>
<feature type="domain" description="YMGG-like Gly-zipper" evidence="1">
    <location>
        <begin position="68"/>
        <end position="105"/>
    </location>
</feature>
<evidence type="ECO:0000259" key="1">
    <source>
        <dbReference type="Pfam" id="PF13441"/>
    </source>
</evidence>
<gene>
    <name evidence="2" type="ORF">EOW65_17805</name>
</gene>